<feature type="transmembrane region" description="Helical" evidence="1">
    <location>
        <begin position="21"/>
        <end position="41"/>
    </location>
</feature>
<gene>
    <name evidence="2" type="ORF">LCGC14_0641640</name>
</gene>
<keyword evidence="1" id="KW-0812">Transmembrane</keyword>
<sequence>MLPKFLTSSVDSEKLSLTIKGLLTGLIPIFLLLTQFKGVSISEIEISGIIDGIGVVIMAATALISSIATLYGLVRKIMVKLTNDKPPL</sequence>
<evidence type="ECO:0000256" key="1">
    <source>
        <dbReference type="SAM" id="Phobius"/>
    </source>
</evidence>
<feature type="transmembrane region" description="Helical" evidence="1">
    <location>
        <begin position="53"/>
        <end position="74"/>
    </location>
</feature>
<comment type="caution">
    <text evidence="2">The sequence shown here is derived from an EMBL/GenBank/DDBJ whole genome shotgun (WGS) entry which is preliminary data.</text>
</comment>
<reference evidence="2" key="1">
    <citation type="journal article" date="2015" name="Nature">
        <title>Complex archaea that bridge the gap between prokaryotes and eukaryotes.</title>
        <authorList>
            <person name="Spang A."/>
            <person name="Saw J.H."/>
            <person name="Jorgensen S.L."/>
            <person name="Zaremba-Niedzwiedzka K."/>
            <person name="Martijn J."/>
            <person name="Lind A.E."/>
            <person name="van Eijk R."/>
            <person name="Schleper C."/>
            <person name="Guy L."/>
            <person name="Ettema T.J."/>
        </authorList>
    </citation>
    <scope>NUCLEOTIDE SEQUENCE</scope>
</reference>
<dbReference type="AlphaFoldDB" id="A0A0F9R486"/>
<organism evidence="2">
    <name type="scientific">marine sediment metagenome</name>
    <dbReference type="NCBI Taxonomy" id="412755"/>
    <lineage>
        <taxon>unclassified sequences</taxon>
        <taxon>metagenomes</taxon>
        <taxon>ecological metagenomes</taxon>
    </lineage>
</organism>
<name>A0A0F9R486_9ZZZZ</name>
<keyword evidence="1" id="KW-0472">Membrane</keyword>
<evidence type="ECO:0000313" key="2">
    <source>
        <dbReference type="EMBL" id="KKN49599.1"/>
    </source>
</evidence>
<accession>A0A0F9R486</accession>
<protein>
    <submittedName>
        <fullName evidence="2">Uncharacterized protein</fullName>
    </submittedName>
</protein>
<keyword evidence="1" id="KW-1133">Transmembrane helix</keyword>
<proteinExistence type="predicted"/>
<dbReference type="EMBL" id="LAZR01001162">
    <property type="protein sequence ID" value="KKN49599.1"/>
    <property type="molecule type" value="Genomic_DNA"/>
</dbReference>